<evidence type="ECO:0000256" key="2">
    <source>
        <dbReference type="SAM" id="Phobius"/>
    </source>
</evidence>
<dbReference type="OrthoDB" id="264817at2759"/>
<sequence>MYRCTLRRAAATSAAGFSSGAFTGDGSDPGTRLRAEQARLQAEQEANAAPAAGEGDSSTGGVPPFDAARFQHSNQVKYTGDSAYYASFGTPDGAAAAAAAVGATDSDRPTRRVYEAMSDEALLRVFQQREQQVRQLRAVYEQFHYHADKHYRKMVFDYHDKAAQLSQVHGRMQAASLQVNREALKQMREQQEMYERDKRLVLFLSGVVVFLFWVWVRRHYISKKEVLFDHEGSGKGPEAYVDPAYVRMQHSVSVTGSGSYNENYFSSSKRSGRTWETTWEREVRERREREYREKLAQQQQQQKVE</sequence>
<name>S9UHW0_9TRYP</name>
<comment type="caution">
    <text evidence="3">The sequence shown here is derived from an EMBL/GenBank/DDBJ whole genome shotgun (WGS) entry which is preliminary data.</text>
</comment>
<dbReference type="EMBL" id="ATMH01005188">
    <property type="protein sequence ID" value="EPY28324.1"/>
    <property type="molecule type" value="Genomic_DNA"/>
</dbReference>
<feature type="region of interest" description="Disordered" evidence="1">
    <location>
        <begin position="37"/>
        <end position="67"/>
    </location>
</feature>
<evidence type="ECO:0000256" key="1">
    <source>
        <dbReference type="SAM" id="MobiDB-lite"/>
    </source>
</evidence>
<keyword evidence="2" id="KW-0812">Transmembrane</keyword>
<dbReference type="AlphaFoldDB" id="S9UHW0"/>
<proteinExistence type="predicted"/>
<protein>
    <submittedName>
        <fullName evidence="3">Uncharacterized protein</fullName>
    </submittedName>
</protein>
<accession>S9UHW0</accession>
<dbReference type="Proteomes" id="UP000015354">
    <property type="component" value="Unassembled WGS sequence"/>
</dbReference>
<reference evidence="3 4" key="1">
    <citation type="journal article" date="2013" name="PLoS ONE">
        <title>Predicting the Proteins of Angomonas deanei, Strigomonas culicis and Their Respective Endosymbionts Reveals New Aspects of the Trypanosomatidae Family.</title>
        <authorList>
            <person name="Motta M.C."/>
            <person name="Martins A.C."/>
            <person name="de Souza S.S."/>
            <person name="Catta-Preta C.M."/>
            <person name="Silva R."/>
            <person name="Klein C.C."/>
            <person name="de Almeida L.G."/>
            <person name="de Lima Cunha O."/>
            <person name="Ciapina L.P."/>
            <person name="Brocchi M."/>
            <person name="Colabardini A.C."/>
            <person name="de Araujo Lima B."/>
            <person name="Machado C.R."/>
            <person name="de Almeida Soares C.M."/>
            <person name="Probst C.M."/>
            <person name="de Menezes C.B."/>
            <person name="Thompson C.E."/>
            <person name="Bartholomeu D.C."/>
            <person name="Gradia D.F."/>
            <person name="Pavoni D.P."/>
            <person name="Grisard E.C."/>
            <person name="Fantinatti-Garboggini F."/>
            <person name="Marchini F.K."/>
            <person name="Rodrigues-Luiz G.F."/>
            <person name="Wagner G."/>
            <person name="Goldman G.H."/>
            <person name="Fietto J.L."/>
            <person name="Elias M.C."/>
            <person name="Goldman M.H."/>
            <person name="Sagot M.F."/>
            <person name="Pereira M."/>
            <person name="Stoco P.H."/>
            <person name="de Mendonca-Neto R.P."/>
            <person name="Teixeira S.M."/>
            <person name="Maciel T.E."/>
            <person name="de Oliveira Mendes T.A."/>
            <person name="Urmenyi T.P."/>
            <person name="de Souza W."/>
            <person name="Schenkman S."/>
            <person name="de Vasconcelos A.T."/>
        </authorList>
    </citation>
    <scope>NUCLEOTIDE SEQUENCE [LARGE SCALE GENOMIC DNA]</scope>
</reference>
<keyword evidence="2" id="KW-0472">Membrane</keyword>
<gene>
    <name evidence="3" type="ORF">STCU_05188</name>
</gene>
<feature type="transmembrane region" description="Helical" evidence="2">
    <location>
        <begin position="200"/>
        <end position="216"/>
    </location>
</feature>
<feature type="compositionally biased region" description="Low complexity" evidence="1">
    <location>
        <begin position="38"/>
        <end position="55"/>
    </location>
</feature>
<evidence type="ECO:0000313" key="3">
    <source>
        <dbReference type="EMBL" id="EPY28324.1"/>
    </source>
</evidence>
<keyword evidence="2" id="KW-1133">Transmembrane helix</keyword>
<keyword evidence="4" id="KW-1185">Reference proteome</keyword>
<evidence type="ECO:0000313" key="4">
    <source>
        <dbReference type="Proteomes" id="UP000015354"/>
    </source>
</evidence>
<organism evidence="3 4">
    <name type="scientific">Strigomonas culicis</name>
    <dbReference type="NCBI Taxonomy" id="28005"/>
    <lineage>
        <taxon>Eukaryota</taxon>
        <taxon>Discoba</taxon>
        <taxon>Euglenozoa</taxon>
        <taxon>Kinetoplastea</taxon>
        <taxon>Metakinetoplastina</taxon>
        <taxon>Trypanosomatida</taxon>
        <taxon>Trypanosomatidae</taxon>
        <taxon>Strigomonadinae</taxon>
        <taxon>Strigomonas</taxon>
    </lineage>
</organism>